<dbReference type="HOGENOM" id="CLU_1609197_0_0_9"/>
<accession>I0BV09</accession>
<evidence type="ECO:0000313" key="2">
    <source>
        <dbReference type="EMBL" id="AFH66206.1"/>
    </source>
</evidence>
<keyword evidence="1" id="KW-1133">Transmembrane helix</keyword>
<dbReference type="Proteomes" id="UP000007392">
    <property type="component" value="Chromosome"/>
</dbReference>
<organism evidence="2 3">
    <name type="scientific">Paenibacillus mucilaginosus K02</name>
    <dbReference type="NCBI Taxonomy" id="997761"/>
    <lineage>
        <taxon>Bacteria</taxon>
        <taxon>Bacillati</taxon>
        <taxon>Bacillota</taxon>
        <taxon>Bacilli</taxon>
        <taxon>Bacillales</taxon>
        <taxon>Paenibacillaceae</taxon>
        <taxon>Paenibacillus</taxon>
    </lineage>
</organism>
<reference evidence="2 3" key="1">
    <citation type="submission" date="2013-06" db="EMBL/GenBank/DDBJ databases">
        <title>Complete genome sequence of Paenibacillus mucilaginosus K02.</title>
        <authorList>
            <person name="Xiao B."/>
            <person name="Sun L."/>
            <person name="Xiao L."/>
            <person name="Lian B."/>
        </authorList>
    </citation>
    <scope>NUCLEOTIDE SEQUENCE [LARGE SCALE GENOMIC DNA]</scope>
    <source>
        <strain evidence="2 3">K02</strain>
    </source>
</reference>
<keyword evidence="1" id="KW-0472">Membrane</keyword>
<dbReference type="AlphaFoldDB" id="I0BV09"/>
<dbReference type="PATRIC" id="fig|997761.3.peg.7432"/>
<gene>
    <name evidence="2" type="ORF">B2K_36865</name>
</gene>
<name>I0BV09_9BACL</name>
<evidence type="ECO:0000313" key="3">
    <source>
        <dbReference type="Proteomes" id="UP000007392"/>
    </source>
</evidence>
<feature type="transmembrane region" description="Helical" evidence="1">
    <location>
        <begin position="107"/>
        <end position="124"/>
    </location>
</feature>
<protein>
    <submittedName>
        <fullName evidence="2">Uncharacterized protein</fullName>
    </submittedName>
</protein>
<feature type="transmembrane region" description="Helical" evidence="1">
    <location>
        <begin position="21"/>
        <end position="43"/>
    </location>
</feature>
<evidence type="ECO:0000256" key="1">
    <source>
        <dbReference type="SAM" id="Phobius"/>
    </source>
</evidence>
<feature type="transmembrane region" description="Helical" evidence="1">
    <location>
        <begin position="80"/>
        <end position="100"/>
    </location>
</feature>
<dbReference type="EMBL" id="CP003422">
    <property type="protein sequence ID" value="AFH66206.1"/>
    <property type="molecule type" value="Genomic_DNA"/>
</dbReference>
<sequence length="170" mass="18973">MLLVLMGLPGLYLQHAGRLRWWGWISFVLVFATILSETLHSVLQIFDYPVLFKDITDEAALKKVSDHVMEVQMTQPGGTLMRSTFMMFLGGYVLLGLSMLQARTLSRWPALIALASPLLMLVPMDGVPHPFMVIFNLFYLPFLWYGAILAFEPDFSRTSGTAAASSALPS</sequence>
<proteinExistence type="predicted"/>
<dbReference type="RefSeq" id="WP_014653101.1">
    <property type="nucleotide sequence ID" value="NC_017672.3"/>
</dbReference>
<dbReference type="KEGG" id="pmw:B2K_36865"/>
<keyword evidence="1" id="KW-0812">Transmembrane</keyword>
<dbReference type="OrthoDB" id="2620723at2"/>
<feature type="transmembrane region" description="Helical" evidence="1">
    <location>
        <begin position="130"/>
        <end position="151"/>
    </location>
</feature>